<proteinExistence type="predicted"/>
<evidence type="ECO:0000256" key="1">
    <source>
        <dbReference type="SAM" id="MobiDB-lite"/>
    </source>
</evidence>
<feature type="compositionally biased region" description="Basic and acidic residues" evidence="1">
    <location>
        <begin position="16"/>
        <end position="27"/>
    </location>
</feature>
<protein>
    <submittedName>
        <fullName evidence="2">Uncharacterized protein</fullName>
    </submittedName>
</protein>
<keyword evidence="3" id="KW-1185">Reference proteome</keyword>
<organism evidence="2 3">
    <name type="scientific">Rangifer tarandus platyrhynchus</name>
    <name type="common">Svalbard reindeer</name>
    <dbReference type="NCBI Taxonomy" id="3082113"/>
    <lineage>
        <taxon>Eukaryota</taxon>
        <taxon>Metazoa</taxon>
        <taxon>Chordata</taxon>
        <taxon>Craniata</taxon>
        <taxon>Vertebrata</taxon>
        <taxon>Euteleostomi</taxon>
        <taxon>Mammalia</taxon>
        <taxon>Eutheria</taxon>
        <taxon>Laurasiatheria</taxon>
        <taxon>Artiodactyla</taxon>
        <taxon>Ruminantia</taxon>
        <taxon>Pecora</taxon>
        <taxon>Cervidae</taxon>
        <taxon>Odocoileinae</taxon>
        <taxon>Rangifer</taxon>
    </lineage>
</organism>
<reference evidence="2" key="1">
    <citation type="submission" date="2023-04" db="EMBL/GenBank/DDBJ databases">
        <authorList>
            <consortium name="ELIXIR-Norway"/>
        </authorList>
    </citation>
    <scope>NUCLEOTIDE SEQUENCE [LARGE SCALE GENOMIC DNA]</scope>
</reference>
<gene>
    <name evidence="2" type="ORF">MRATA1EN1_LOCUS7010</name>
</gene>
<feature type="region of interest" description="Disordered" evidence="1">
    <location>
        <begin position="1"/>
        <end position="28"/>
    </location>
</feature>
<evidence type="ECO:0000313" key="3">
    <source>
        <dbReference type="Proteomes" id="UP001176941"/>
    </source>
</evidence>
<sequence length="132" mass="14417">MKVSEFAGGGGAVSRVGREVPQHHPQEETQLEVPRSVLFSCSVVSNSLRSHGLQHARLPCPSPSPGACSNSHVYRIGDAIQPSHPLLSLLLLLSIFPSIRVFSKELVLRIRWPKYLELSLASASVLPMNIQD</sequence>
<dbReference type="EMBL" id="OX459952">
    <property type="protein sequence ID" value="CAI9158048.1"/>
    <property type="molecule type" value="Genomic_DNA"/>
</dbReference>
<accession>A0ABN8Y909</accession>
<evidence type="ECO:0000313" key="2">
    <source>
        <dbReference type="EMBL" id="CAI9158048.1"/>
    </source>
</evidence>
<dbReference type="Proteomes" id="UP001176941">
    <property type="component" value="Chromosome 16"/>
</dbReference>
<name>A0ABN8Y909_RANTA</name>